<proteinExistence type="predicted"/>
<dbReference type="OrthoDB" id="2189411at2759"/>
<sequence length="376" mass="43967">MKSNTLLSYAVSLILTLVFSNLLQYNFNMNFLYSIIILVVAFGLKDTLAYIFIILINLVVMKIFKTNVKRYVFIINLLLVSICGYYYKIYSEKKSQDICGPLMVLIIRLYYLSKENIINFKDAINYLFFVPVVLAGPSVPYTQFKERRNIRKEIGYIKITNSIAFLLIHLSLQHFFKLENTYKLSSFILSFINAFIVCFAFRCKFYFIWNFASGCCEIAGYEFNNINAINAETSKSVKDLTSNWNIYTNIWLKESVFDELKWTSNLVASLATFSVSALWHGTNICYFLIFLSLSLAVLPLKNNYKMIKYYFNKNVADIVALITVSSYVTFTMVPFIALDYKVTLKVWRNLYYYGYLYLIISYILIFFNKKEGKKKE</sequence>
<keyword evidence="4 7" id="KW-1133">Transmembrane helix</keyword>
<protein>
    <submittedName>
        <fullName evidence="8">Putative membrane bound O-acyl transferase</fullName>
    </submittedName>
</protein>
<feature type="transmembrane region" description="Helical" evidence="7">
    <location>
        <begin position="123"/>
        <end position="142"/>
    </location>
</feature>
<feature type="transmembrane region" description="Helical" evidence="7">
    <location>
        <begin position="31"/>
        <end position="59"/>
    </location>
</feature>
<feature type="transmembrane region" description="Helical" evidence="7">
    <location>
        <begin position="350"/>
        <end position="367"/>
    </location>
</feature>
<dbReference type="Pfam" id="PF03062">
    <property type="entry name" value="MBOAT"/>
    <property type="match status" value="1"/>
</dbReference>
<dbReference type="GO" id="GO:0030258">
    <property type="term" value="P:lipid modification"/>
    <property type="evidence" value="ECO:0007669"/>
    <property type="project" value="TreeGrafter"/>
</dbReference>
<dbReference type="PANTHER" id="PTHR13906">
    <property type="entry name" value="PORCUPINE"/>
    <property type="match status" value="1"/>
</dbReference>
<dbReference type="PANTHER" id="PTHR13906:SF4">
    <property type="entry name" value="LYSOPHOSPHOLIPID ACYLTRANSFERASE 6"/>
    <property type="match status" value="1"/>
</dbReference>
<evidence type="ECO:0000256" key="4">
    <source>
        <dbReference type="ARBA" id="ARBA00022989"/>
    </source>
</evidence>
<feature type="transmembrane region" description="Helical" evidence="7">
    <location>
        <begin position="7"/>
        <end position="25"/>
    </location>
</feature>
<feature type="transmembrane region" description="Helical" evidence="7">
    <location>
        <begin position="277"/>
        <end position="298"/>
    </location>
</feature>
<dbReference type="FunCoup" id="S7W9S9">
    <property type="interactions" value="48"/>
</dbReference>
<dbReference type="InterPro" id="IPR004299">
    <property type="entry name" value="MBOAT_fam"/>
</dbReference>
<dbReference type="OMA" id="NITQFGQ"/>
<feature type="transmembrane region" description="Helical" evidence="7">
    <location>
        <begin position="184"/>
        <end position="202"/>
    </location>
</feature>
<evidence type="ECO:0000313" key="9">
    <source>
        <dbReference type="Proteomes" id="UP000014978"/>
    </source>
</evidence>
<keyword evidence="3 7" id="KW-0812">Transmembrane</keyword>
<organism evidence="8 9">
    <name type="scientific">Spraguea lophii (strain 42_110)</name>
    <name type="common">Microsporidian parasite</name>
    <dbReference type="NCBI Taxonomy" id="1358809"/>
    <lineage>
        <taxon>Eukaryota</taxon>
        <taxon>Fungi</taxon>
        <taxon>Fungi incertae sedis</taxon>
        <taxon>Microsporidia</taxon>
        <taxon>Spragueidae</taxon>
        <taxon>Spraguea</taxon>
    </lineage>
</organism>
<evidence type="ECO:0000256" key="2">
    <source>
        <dbReference type="ARBA" id="ARBA00022679"/>
    </source>
</evidence>
<keyword evidence="2 8" id="KW-0808">Transferase</keyword>
<evidence type="ECO:0000256" key="7">
    <source>
        <dbReference type="SAM" id="Phobius"/>
    </source>
</evidence>
<dbReference type="STRING" id="1358809.S7W9S9"/>
<dbReference type="Proteomes" id="UP000014978">
    <property type="component" value="Unassembled WGS sequence"/>
</dbReference>
<evidence type="ECO:0000313" key="8">
    <source>
        <dbReference type="EMBL" id="EPR79675.1"/>
    </source>
</evidence>
<dbReference type="GO" id="GO:0016746">
    <property type="term" value="F:acyltransferase activity"/>
    <property type="evidence" value="ECO:0007669"/>
    <property type="project" value="UniProtKB-KW"/>
</dbReference>
<dbReference type="InterPro" id="IPR049941">
    <property type="entry name" value="LPLAT_7/PORCN-like"/>
</dbReference>
<dbReference type="AlphaFoldDB" id="S7W9S9"/>
<evidence type="ECO:0000256" key="1">
    <source>
        <dbReference type="ARBA" id="ARBA00004141"/>
    </source>
</evidence>
<accession>S7W9S9</accession>
<reference evidence="9" key="1">
    <citation type="journal article" date="2013" name="PLoS Genet.">
        <title>The genome of Spraguea lophii and the basis of host-microsporidian interactions.</title>
        <authorList>
            <person name="Campbell S.E."/>
            <person name="Williams T.A."/>
            <person name="Yousuf A."/>
            <person name="Soanes D.M."/>
            <person name="Paszkiewicz K.H."/>
            <person name="Williams B.A.P."/>
        </authorList>
    </citation>
    <scope>NUCLEOTIDE SEQUENCE [LARGE SCALE GENOMIC DNA]</scope>
    <source>
        <strain evidence="9">42_110</strain>
    </source>
</reference>
<dbReference type="EMBL" id="ATCN01000160">
    <property type="protein sequence ID" value="EPR79675.1"/>
    <property type="molecule type" value="Genomic_DNA"/>
</dbReference>
<dbReference type="InParanoid" id="S7W9S9"/>
<evidence type="ECO:0000256" key="5">
    <source>
        <dbReference type="ARBA" id="ARBA00023136"/>
    </source>
</evidence>
<comment type="caution">
    <text evidence="8">The sequence shown here is derived from an EMBL/GenBank/DDBJ whole genome shotgun (WGS) entry which is preliminary data.</text>
</comment>
<keyword evidence="9" id="KW-1185">Reference proteome</keyword>
<evidence type="ECO:0000256" key="3">
    <source>
        <dbReference type="ARBA" id="ARBA00022692"/>
    </source>
</evidence>
<gene>
    <name evidence="8" type="ORF">SLOPH_1530</name>
</gene>
<comment type="subcellular location">
    <subcellularLocation>
        <location evidence="1">Membrane</location>
        <topology evidence="1">Multi-pass membrane protein</topology>
    </subcellularLocation>
</comment>
<name>S7W9S9_SPRLO</name>
<feature type="transmembrane region" description="Helical" evidence="7">
    <location>
        <begin position="318"/>
        <end position="338"/>
    </location>
</feature>
<feature type="transmembrane region" description="Helical" evidence="7">
    <location>
        <begin position="154"/>
        <end position="172"/>
    </location>
</feature>
<dbReference type="GO" id="GO:0016020">
    <property type="term" value="C:membrane"/>
    <property type="evidence" value="ECO:0007669"/>
    <property type="project" value="UniProtKB-SubCell"/>
</dbReference>
<dbReference type="VEuPathDB" id="MicrosporidiaDB:SLOPH_1530"/>
<evidence type="ECO:0000256" key="6">
    <source>
        <dbReference type="ARBA" id="ARBA00023315"/>
    </source>
</evidence>
<keyword evidence="6" id="KW-0012">Acyltransferase</keyword>
<feature type="transmembrane region" description="Helical" evidence="7">
    <location>
        <begin position="71"/>
        <end position="89"/>
    </location>
</feature>
<keyword evidence="5 7" id="KW-0472">Membrane</keyword>
<dbReference type="HOGENOM" id="CLU_052673_0_0_1"/>